<dbReference type="Proteomes" id="UP000283880">
    <property type="component" value="Unassembled WGS sequence"/>
</dbReference>
<dbReference type="PANTHER" id="PTHR33121:SF71">
    <property type="entry name" value="OXYGEN SENSOR PROTEIN DOSP"/>
    <property type="match status" value="1"/>
</dbReference>
<dbReference type="SUPFAM" id="SSF55073">
    <property type="entry name" value="Nucleotide cyclase"/>
    <property type="match status" value="1"/>
</dbReference>
<dbReference type="CDD" id="cd01949">
    <property type="entry name" value="GGDEF"/>
    <property type="match status" value="1"/>
</dbReference>
<dbReference type="Gene3D" id="3.30.70.270">
    <property type="match status" value="1"/>
</dbReference>
<evidence type="ECO:0000259" key="2">
    <source>
        <dbReference type="PROSITE" id="PS50887"/>
    </source>
</evidence>
<evidence type="ECO:0000313" key="4">
    <source>
        <dbReference type="Proteomes" id="UP000283880"/>
    </source>
</evidence>
<dbReference type="InterPro" id="IPR001633">
    <property type="entry name" value="EAL_dom"/>
</dbReference>
<dbReference type="InterPro" id="IPR050706">
    <property type="entry name" value="Cyclic-di-GMP_PDE-like"/>
</dbReference>
<feature type="domain" description="GGDEF" evidence="2">
    <location>
        <begin position="731"/>
        <end position="855"/>
    </location>
</feature>
<dbReference type="NCBIfam" id="TIGR00254">
    <property type="entry name" value="GGDEF"/>
    <property type="match status" value="1"/>
</dbReference>
<evidence type="ECO:0000313" key="3">
    <source>
        <dbReference type="EMBL" id="RGX23700.1"/>
    </source>
</evidence>
<dbReference type="PROSITE" id="PS50887">
    <property type="entry name" value="GGDEF"/>
    <property type="match status" value="1"/>
</dbReference>
<dbReference type="AlphaFoldDB" id="A0A413F8I7"/>
<dbReference type="InterPro" id="IPR029787">
    <property type="entry name" value="Nucleotide_cyclase"/>
</dbReference>
<feature type="domain" description="EAL" evidence="1">
    <location>
        <begin position="857"/>
        <end position="1108"/>
    </location>
</feature>
<dbReference type="PANTHER" id="PTHR33121">
    <property type="entry name" value="CYCLIC DI-GMP PHOSPHODIESTERASE PDEF"/>
    <property type="match status" value="1"/>
</dbReference>
<dbReference type="GO" id="GO:0071111">
    <property type="term" value="F:cyclic-guanylate-specific phosphodiesterase activity"/>
    <property type="evidence" value="ECO:0007669"/>
    <property type="project" value="InterPro"/>
</dbReference>
<dbReference type="Gene3D" id="3.30.450.20">
    <property type="entry name" value="PAS domain"/>
    <property type="match status" value="1"/>
</dbReference>
<dbReference type="EMBL" id="QSBM01000024">
    <property type="protein sequence ID" value="RGX23700.1"/>
    <property type="molecule type" value="Genomic_DNA"/>
</dbReference>
<comment type="caution">
    <text evidence="3">The sequence shown here is derived from an EMBL/GenBank/DDBJ whole genome shotgun (WGS) entry which is preliminary data.</text>
</comment>
<dbReference type="InterPro" id="IPR000014">
    <property type="entry name" value="PAS"/>
</dbReference>
<accession>A0A413F8I7</accession>
<name>A0A413F8I7_9FIRM</name>
<organism evidence="3 4">
    <name type="scientific">Enterocloster asparagiformis</name>
    <dbReference type="NCBI Taxonomy" id="333367"/>
    <lineage>
        <taxon>Bacteria</taxon>
        <taxon>Bacillati</taxon>
        <taxon>Bacillota</taxon>
        <taxon>Clostridia</taxon>
        <taxon>Lachnospirales</taxon>
        <taxon>Lachnospiraceae</taxon>
        <taxon>Enterocloster</taxon>
    </lineage>
</organism>
<dbReference type="SUPFAM" id="SSF141868">
    <property type="entry name" value="EAL domain-like"/>
    <property type="match status" value="1"/>
</dbReference>
<dbReference type="Pfam" id="PF00990">
    <property type="entry name" value="GGDEF"/>
    <property type="match status" value="1"/>
</dbReference>
<dbReference type="Pfam" id="PF00563">
    <property type="entry name" value="EAL"/>
    <property type="match status" value="1"/>
</dbReference>
<dbReference type="CDD" id="cd01948">
    <property type="entry name" value="EAL"/>
    <property type="match status" value="1"/>
</dbReference>
<dbReference type="SMART" id="SM00267">
    <property type="entry name" value="GGDEF"/>
    <property type="match status" value="1"/>
</dbReference>
<gene>
    <name evidence="3" type="ORF">DWV29_24375</name>
</gene>
<evidence type="ECO:0000259" key="1">
    <source>
        <dbReference type="PROSITE" id="PS50883"/>
    </source>
</evidence>
<dbReference type="InterPro" id="IPR035965">
    <property type="entry name" value="PAS-like_dom_sf"/>
</dbReference>
<dbReference type="PROSITE" id="PS50883">
    <property type="entry name" value="EAL"/>
    <property type="match status" value="1"/>
</dbReference>
<dbReference type="SUPFAM" id="SSF55785">
    <property type="entry name" value="PYP-like sensor domain (PAS domain)"/>
    <property type="match status" value="1"/>
</dbReference>
<reference evidence="3 4" key="1">
    <citation type="submission" date="2018-08" db="EMBL/GenBank/DDBJ databases">
        <title>A genome reference for cultivated species of the human gut microbiota.</title>
        <authorList>
            <person name="Zou Y."/>
            <person name="Xue W."/>
            <person name="Luo G."/>
        </authorList>
    </citation>
    <scope>NUCLEOTIDE SEQUENCE [LARGE SCALE GENOMIC DNA]</scope>
    <source>
        <strain evidence="3 4">AF04-15</strain>
    </source>
</reference>
<dbReference type="InterPro" id="IPR000160">
    <property type="entry name" value="GGDEF_dom"/>
</dbReference>
<dbReference type="SMART" id="SM00052">
    <property type="entry name" value="EAL"/>
    <property type="match status" value="1"/>
</dbReference>
<dbReference type="InterPro" id="IPR043128">
    <property type="entry name" value="Rev_trsase/Diguanyl_cyclase"/>
</dbReference>
<dbReference type="CDD" id="cd00130">
    <property type="entry name" value="PAS"/>
    <property type="match status" value="1"/>
</dbReference>
<dbReference type="InterPro" id="IPR035919">
    <property type="entry name" value="EAL_sf"/>
</dbReference>
<protein>
    <submittedName>
        <fullName evidence="3">GGDEF domain-containing protein</fullName>
    </submittedName>
</protein>
<dbReference type="Gene3D" id="3.20.20.450">
    <property type="entry name" value="EAL domain"/>
    <property type="match status" value="1"/>
</dbReference>
<sequence>MEHEEKTGCFMFGDRKWSEYVLDTSSTGLWSMTTDREMRETRMYVDRTMAKLLGLPGNLTPEDCFEFWYKRINRGNYSYVNEALGKMFTTEKLCEVQYTWNHPEWGDIPVRCAGKVREMENGQFLVSGYHQNMANLDQMKRWSLNMGWQEIFEYNVTSRTALVYTDRMLTYGGQRQIRNFPQSWVEDGIVHPDFQDAFLQTFEAVKKGEEQSFCELRLKNQEREYSWFRMELEVTGSEEGSPEIILGRLDDISKQKAMETAYIRESRLNRALLGNASAYAEADITAGTVERMGGNWMFYEKAFETKSYEQMILEGSRRRVYGKDRRKYIEYMDRKSLLAAFRRGSEKLECEYRRLTDQNQVCWVRHTIYLYRDPINGDVMALNCLVSIDKEKRMEEAIQGQRSAAWDSTDVESAFDRFLSQVSDMAYLVDPATHELVCGNLAFYRRLGKTGRECAGRKCYELLYDRSLPCVFCPNLKKKQVNMGIWENYNSYLNQRFLMKNRLVEWEGRTLLLAFAIDISGIKEEIQGDQLQEEKSQLIGEANSRIISCLYSMAEARNAQAALGCAADVLTTHYRPSHLRFVLPRENGFGYACVSGWDGRGELGRPMEQHLEEWLSRMQPSACREVDGAQEILPESFELYQDMESQRIGGMAVVPMEIADRELGYLVMLDREKQQPLQMAETLSYFVGREIRHRKDARQLEHSIYHDSLTGLLNRSSYDRYRRDYSRDDSSSIGVICADINDLRAVNEAQGTKAGDELICRLANLLKQHFPRNQVFRLNSNEFDIILESLTEPEFEEKLEQMKATLSLTAGLSVSLGSVWDDQERNLDDVQKQAVELMRLEKQRYYENQPRTRKLGRTESLRQLLQAIERRSFRVFLQPKVFLNSGSLAGAEALIRYYDEEKGVISPAAFVGNLERENLISHIDLFVLEEVCRMMERWNKSGHALTISFNFSRITLLSNDIVRSVESIVKKYQVDRSRLEIEVTESIGELGKDTICKVLRRFGDLGYRISLDDFGTRYSNLAVLSDIRFDVLKLDKSLVSKSCDDRVSRQVVRHVISMCNDLHIRTVAEGVEEEDQERILREANCEIGQGYRYGKPMAEDEFERLWIK</sequence>
<dbReference type="RefSeq" id="WP_007705819.1">
    <property type="nucleotide sequence ID" value="NZ_BAABXR010000003.1"/>
</dbReference>
<proteinExistence type="predicted"/>
<dbReference type="OrthoDB" id="9805474at2"/>